<keyword evidence="3" id="KW-0238">DNA-binding</keyword>
<evidence type="ECO:0000256" key="1">
    <source>
        <dbReference type="ARBA" id="ARBA00004123"/>
    </source>
</evidence>
<dbReference type="PROSITE" id="PS50888">
    <property type="entry name" value="BHLH"/>
    <property type="match status" value="1"/>
</dbReference>
<dbReference type="SUPFAM" id="SSF47459">
    <property type="entry name" value="HLH, helix-loop-helix DNA-binding domain"/>
    <property type="match status" value="1"/>
</dbReference>
<dbReference type="GO" id="GO:0003677">
    <property type="term" value="F:DNA binding"/>
    <property type="evidence" value="ECO:0007669"/>
    <property type="project" value="UniProtKB-KW"/>
</dbReference>
<dbReference type="Proteomes" id="UP000886595">
    <property type="component" value="Unassembled WGS sequence"/>
</dbReference>
<evidence type="ECO:0000256" key="3">
    <source>
        <dbReference type="ARBA" id="ARBA00023125"/>
    </source>
</evidence>
<sequence>MSKLRKIEHEPERICEELEGPRVCEAEAGCESLETRVAQLEVLMKMILIKMPQRSETEPEKMAEMMLIRRPRRMERMSLRKKARFDADKEATKEGDNEPDAKMMLIRRPQRMEKISERIRILQRLVPGGTKMDTASMLDEAIHYVKFLKKQVQSLEEQAVVNGGGMTPAPPVVGGKGCGTMRSDHHQMLGNAHILR</sequence>
<dbReference type="PANTHER" id="PTHR45914">
    <property type="entry name" value="TRANSCRIPTION FACTOR HEC3-RELATED"/>
    <property type="match status" value="1"/>
</dbReference>
<name>A0A8X7WFX8_BRACI</name>
<dbReference type="InterPro" id="IPR045843">
    <property type="entry name" value="IND-like"/>
</dbReference>
<reference evidence="7 8" key="1">
    <citation type="submission" date="2020-02" db="EMBL/GenBank/DDBJ databases">
        <authorList>
            <person name="Ma Q."/>
            <person name="Huang Y."/>
            <person name="Song X."/>
            <person name="Pei D."/>
        </authorList>
    </citation>
    <scope>NUCLEOTIDE SEQUENCE [LARGE SCALE GENOMIC DNA]</scope>
    <source>
        <strain evidence="7">Sxm20200214</strain>
        <tissue evidence="7">Leaf</tissue>
    </source>
</reference>
<evidence type="ECO:0000313" key="8">
    <source>
        <dbReference type="Proteomes" id="UP000886595"/>
    </source>
</evidence>
<dbReference type="InterPro" id="IPR036638">
    <property type="entry name" value="HLH_DNA-bd_sf"/>
</dbReference>
<evidence type="ECO:0000256" key="5">
    <source>
        <dbReference type="ARBA" id="ARBA00023242"/>
    </source>
</evidence>
<dbReference type="OrthoDB" id="2017571at2759"/>
<dbReference type="GO" id="GO:0005634">
    <property type="term" value="C:nucleus"/>
    <property type="evidence" value="ECO:0007669"/>
    <property type="project" value="UniProtKB-SubCell"/>
</dbReference>
<keyword evidence="2" id="KW-0805">Transcription regulation</keyword>
<dbReference type="SMART" id="SM00353">
    <property type="entry name" value="HLH"/>
    <property type="match status" value="1"/>
</dbReference>
<dbReference type="InterPro" id="IPR011598">
    <property type="entry name" value="bHLH_dom"/>
</dbReference>
<dbReference type="Pfam" id="PF23173">
    <property type="entry name" value="bHLH_SAC51"/>
    <property type="match status" value="1"/>
</dbReference>
<keyword evidence="5" id="KW-0539">Nucleus</keyword>
<organism evidence="7 8">
    <name type="scientific">Brassica carinata</name>
    <name type="common">Ethiopian mustard</name>
    <name type="synonym">Abyssinian cabbage</name>
    <dbReference type="NCBI Taxonomy" id="52824"/>
    <lineage>
        <taxon>Eukaryota</taxon>
        <taxon>Viridiplantae</taxon>
        <taxon>Streptophyta</taxon>
        <taxon>Embryophyta</taxon>
        <taxon>Tracheophyta</taxon>
        <taxon>Spermatophyta</taxon>
        <taxon>Magnoliopsida</taxon>
        <taxon>eudicotyledons</taxon>
        <taxon>Gunneridae</taxon>
        <taxon>Pentapetalae</taxon>
        <taxon>rosids</taxon>
        <taxon>malvids</taxon>
        <taxon>Brassicales</taxon>
        <taxon>Brassicaceae</taxon>
        <taxon>Brassiceae</taxon>
        <taxon>Brassica</taxon>
    </lineage>
</organism>
<dbReference type="AlphaFoldDB" id="A0A8X7WFX8"/>
<keyword evidence="8" id="KW-1185">Reference proteome</keyword>
<evidence type="ECO:0000256" key="2">
    <source>
        <dbReference type="ARBA" id="ARBA00023015"/>
    </source>
</evidence>
<dbReference type="PANTHER" id="PTHR45914:SF52">
    <property type="entry name" value="TRANSCRIPTION FACTOR HEC1"/>
    <property type="match status" value="1"/>
</dbReference>
<feature type="domain" description="BHLH" evidence="6">
    <location>
        <begin position="99"/>
        <end position="148"/>
    </location>
</feature>
<evidence type="ECO:0000259" key="6">
    <source>
        <dbReference type="PROSITE" id="PS50888"/>
    </source>
</evidence>
<gene>
    <name evidence="7" type="ORF">Bca52824_000626</name>
</gene>
<evidence type="ECO:0000313" key="7">
    <source>
        <dbReference type="EMBL" id="KAG2329446.1"/>
    </source>
</evidence>
<keyword evidence="4" id="KW-0804">Transcription</keyword>
<dbReference type="GO" id="GO:0003700">
    <property type="term" value="F:DNA-binding transcription factor activity"/>
    <property type="evidence" value="ECO:0007669"/>
    <property type="project" value="InterPro"/>
</dbReference>
<proteinExistence type="predicted"/>
<accession>A0A8X7WFX8</accession>
<dbReference type="EMBL" id="JAAMPC010000001">
    <property type="protein sequence ID" value="KAG2329446.1"/>
    <property type="molecule type" value="Genomic_DNA"/>
</dbReference>
<protein>
    <recommendedName>
        <fullName evidence="6">BHLH domain-containing protein</fullName>
    </recommendedName>
</protein>
<dbReference type="Gene3D" id="4.10.280.10">
    <property type="entry name" value="Helix-loop-helix DNA-binding domain"/>
    <property type="match status" value="1"/>
</dbReference>
<comment type="subcellular location">
    <subcellularLocation>
        <location evidence="1">Nucleus</location>
    </subcellularLocation>
</comment>
<comment type="caution">
    <text evidence="7">The sequence shown here is derived from an EMBL/GenBank/DDBJ whole genome shotgun (WGS) entry which is preliminary data.</text>
</comment>
<evidence type="ECO:0000256" key="4">
    <source>
        <dbReference type="ARBA" id="ARBA00023163"/>
    </source>
</evidence>
<dbReference type="GO" id="GO:0046983">
    <property type="term" value="F:protein dimerization activity"/>
    <property type="evidence" value="ECO:0007669"/>
    <property type="project" value="InterPro"/>
</dbReference>